<feature type="binding site" evidence="7">
    <location>
        <position position="163"/>
    </location>
    <ligand>
        <name>glyoxylate</name>
        <dbReference type="ChEBI" id="CHEBI:36655"/>
    </ligand>
</feature>
<feature type="binding site" evidence="7">
    <location>
        <position position="251"/>
    </location>
    <ligand>
        <name>FMN</name>
        <dbReference type="ChEBI" id="CHEBI:58210"/>
    </ligand>
</feature>
<reference evidence="9 12" key="3">
    <citation type="submission" date="2017-11" db="EMBL/GenBank/DDBJ databases">
        <title>Complete genome sequence of Serratia sp. ATCC 39006 LacA.</title>
        <authorList>
            <person name="Hampton H.G."/>
            <person name="Jackson S.A."/>
            <person name="Jauregui R."/>
            <person name="Poulter G.T.M."/>
            <person name="Salmond G.P.C."/>
            <person name="Fineran P.C."/>
        </authorList>
    </citation>
    <scope>NUCLEOTIDE SEQUENCE [LARGE SCALE GENOMIC DNA]</scope>
    <source>
        <strain evidence="9 12">ATCC 39006</strain>
    </source>
</reference>
<dbReference type="RefSeq" id="WP_021017358.1">
    <property type="nucleotide sequence ID" value="NZ_CP025084.1"/>
</dbReference>
<reference evidence="10 11" key="1">
    <citation type="journal article" date="2013" name="Genome Announc.">
        <title>Draft genome sequence of Serratia sp. strain ATCC 39006, a model bacterium for analysis of the biosynthesis and regulation of prodigiosin, a carbapenem, and gas vesicles.</title>
        <authorList>
            <person name="Fineran P.C."/>
            <person name="Iglesias Cans M.C."/>
            <person name="Ramsay J.P."/>
            <person name="Wilf N.M."/>
            <person name="Cossyleon D."/>
            <person name="McNeil M.B."/>
            <person name="Williamson N.R."/>
            <person name="Monson R.E."/>
            <person name="Becher S.A."/>
            <person name="Stanton J.A."/>
            <person name="Brugger K."/>
            <person name="Brown S.D."/>
            <person name="Salmond G.P."/>
        </authorList>
    </citation>
    <scope>NUCLEOTIDE SEQUENCE [LARGE SCALE GENOMIC DNA]</scope>
    <source>
        <strain evidence="10">ATCC 39006</strain>
        <strain evidence="11">ATCC 39006 / SC 11482</strain>
    </source>
</reference>
<dbReference type="SUPFAM" id="SSF51395">
    <property type="entry name" value="FMN-linked oxidoreductases"/>
    <property type="match status" value="1"/>
</dbReference>
<evidence type="ECO:0000256" key="3">
    <source>
        <dbReference type="ARBA" id="ARBA00022643"/>
    </source>
</evidence>
<dbReference type="GO" id="GO:0005886">
    <property type="term" value="C:plasma membrane"/>
    <property type="evidence" value="ECO:0007669"/>
    <property type="project" value="TreeGrafter"/>
</dbReference>
<dbReference type="InterPro" id="IPR000262">
    <property type="entry name" value="FMN-dep_DH"/>
</dbReference>
<dbReference type="PANTHER" id="PTHR10578">
    <property type="entry name" value="S -2-HYDROXY-ACID OXIDASE-RELATED"/>
    <property type="match status" value="1"/>
</dbReference>
<dbReference type="CDD" id="cd02809">
    <property type="entry name" value="alpha_hydroxyacid_oxid_FMN"/>
    <property type="match status" value="1"/>
</dbReference>
<evidence type="ECO:0000256" key="2">
    <source>
        <dbReference type="ARBA" id="ARBA00022630"/>
    </source>
</evidence>
<dbReference type="InterPro" id="IPR012133">
    <property type="entry name" value="Alpha-hydoxy_acid_DH_FMN"/>
</dbReference>
<feature type="domain" description="FMN hydroxy acid dehydrogenase" evidence="8">
    <location>
        <begin position="1"/>
        <end position="380"/>
    </location>
</feature>
<dbReference type="Proteomes" id="UP000233778">
    <property type="component" value="Chromosome"/>
</dbReference>
<evidence type="ECO:0000313" key="12">
    <source>
        <dbReference type="Proteomes" id="UP000233778"/>
    </source>
</evidence>
<feature type="binding site" evidence="7">
    <location>
        <position position="105"/>
    </location>
    <ligand>
        <name>FMN</name>
        <dbReference type="ChEBI" id="CHEBI:58210"/>
    </ligand>
</feature>
<evidence type="ECO:0000256" key="6">
    <source>
        <dbReference type="PIRSR" id="PIRSR000138-1"/>
    </source>
</evidence>
<dbReference type="InterPro" id="IPR013785">
    <property type="entry name" value="Aldolase_TIM"/>
</dbReference>
<dbReference type="GO" id="GO:0010181">
    <property type="term" value="F:FMN binding"/>
    <property type="evidence" value="ECO:0007669"/>
    <property type="project" value="InterPro"/>
</dbReference>
<dbReference type="STRING" id="104623.Ser39006_04098"/>
<feature type="binding site" evidence="7">
    <location>
        <position position="278"/>
    </location>
    <ligand>
        <name>glyoxylate</name>
        <dbReference type="ChEBI" id="CHEBI:36655"/>
    </ligand>
</feature>
<dbReference type="GO" id="GO:0009060">
    <property type="term" value="P:aerobic respiration"/>
    <property type="evidence" value="ECO:0007669"/>
    <property type="project" value="TreeGrafter"/>
</dbReference>
<keyword evidence="4" id="KW-0560">Oxidoreductase</keyword>
<dbReference type="OrthoDB" id="9770452at2"/>
<proteinExistence type="inferred from homology"/>
<reference evidence="10" key="2">
    <citation type="submission" date="2013-09" db="EMBL/GenBank/DDBJ databases">
        <authorList>
            <person name="Wang G."/>
            <person name="Yang Y."/>
            <person name="Su Y."/>
        </authorList>
    </citation>
    <scope>NUCLEOTIDE SEQUENCE</scope>
    <source>
        <strain evidence="10">ATCC 39006</strain>
    </source>
</reference>
<dbReference type="AlphaFoldDB" id="A0A2I5THT2"/>
<organism evidence="10 11">
    <name type="scientific">Serratia sp. (strain ATCC 39006)</name>
    <name type="common">Prodigiosinella confusarubida</name>
    <dbReference type="NCBI Taxonomy" id="104623"/>
    <lineage>
        <taxon>Bacteria</taxon>
        <taxon>Pseudomonadati</taxon>
        <taxon>Pseudomonadota</taxon>
        <taxon>Gammaproteobacteria</taxon>
        <taxon>Enterobacterales</taxon>
        <taxon>Pectobacteriaceae</taxon>
        <taxon>Prodigiosinella</taxon>
    </lineage>
</organism>
<feature type="binding site" evidence="7">
    <location>
        <position position="275"/>
    </location>
    <ligand>
        <name>glyoxylate</name>
        <dbReference type="ChEBI" id="CHEBI:36655"/>
    </ligand>
</feature>
<feature type="binding site" evidence="7">
    <location>
        <position position="126"/>
    </location>
    <ligand>
        <name>FMN</name>
        <dbReference type="ChEBI" id="CHEBI:58210"/>
    </ligand>
</feature>
<evidence type="ECO:0000256" key="5">
    <source>
        <dbReference type="ARBA" id="ARBA00024042"/>
    </source>
</evidence>
<dbReference type="EMBL" id="CP025085">
    <property type="protein sequence ID" value="AUG99799.1"/>
    <property type="molecule type" value="Genomic_DNA"/>
</dbReference>
<dbReference type="FunFam" id="3.20.20.70:FF:000029">
    <property type="entry name" value="L-lactate dehydrogenase"/>
    <property type="match status" value="1"/>
</dbReference>
<evidence type="ECO:0000256" key="4">
    <source>
        <dbReference type="ARBA" id="ARBA00023002"/>
    </source>
</evidence>
<comment type="cofactor">
    <cofactor evidence="1">
        <name>FMN</name>
        <dbReference type="ChEBI" id="CHEBI:58210"/>
    </cofactor>
</comment>
<dbReference type="Pfam" id="PF01070">
    <property type="entry name" value="FMN_dh"/>
    <property type="match status" value="1"/>
</dbReference>
<dbReference type="PANTHER" id="PTHR10578:SF107">
    <property type="entry name" value="2-HYDROXYACID OXIDASE 1"/>
    <property type="match status" value="1"/>
</dbReference>
<keyword evidence="2 7" id="KW-0285">Flavoprotein</keyword>
<dbReference type="KEGG" id="sera:Ser39006_008175"/>
<evidence type="ECO:0000256" key="1">
    <source>
        <dbReference type="ARBA" id="ARBA00001917"/>
    </source>
</evidence>
<keyword evidence="11" id="KW-1185">Reference proteome</keyword>
<feature type="binding site" evidence="7">
    <location>
        <begin position="76"/>
        <end position="78"/>
    </location>
    <ligand>
        <name>FMN</name>
        <dbReference type="ChEBI" id="CHEBI:58210"/>
    </ligand>
</feature>
<comment type="similarity">
    <text evidence="5">Belongs to the FMN-dependent alpha-hydroxy acid dehydrogenase family.</text>
</comment>
<dbReference type="EMBL" id="CP025084">
    <property type="protein sequence ID" value="AUH04118.1"/>
    <property type="molecule type" value="Genomic_DNA"/>
</dbReference>
<dbReference type="InterPro" id="IPR008259">
    <property type="entry name" value="FMN_hydac_DH_AS"/>
</dbReference>
<dbReference type="PROSITE" id="PS00557">
    <property type="entry name" value="FMN_HYDROXY_ACID_DH_1"/>
    <property type="match status" value="1"/>
</dbReference>
<name>A0A2I5THT2_SERS3</name>
<evidence type="ECO:0000313" key="11">
    <source>
        <dbReference type="Proteomes" id="UP000017700"/>
    </source>
</evidence>
<dbReference type="Gene3D" id="3.20.20.70">
    <property type="entry name" value="Aldolase class I"/>
    <property type="match status" value="1"/>
</dbReference>
<feature type="binding site" evidence="7">
    <location>
        <begin position="306"/>
        <end position="310"/>
    </location>
    <ligand>
        <name>FMN</name>
        <dbReference type="ChEBI" id="CHEBI:58210"/>
    </ligand>
</feature>
<keyword evidence="3 7" id="KW-0288">FMN</keyword>
<dbReference type="KEGG" id="serq:CWC46_08170"/>
<feature type="binding site" evidence="7">
    <location>
        <position position="128"/>
    </location>
    <ligand>
        <name>glyoxylate</name>
        <dbReference type="ChEBI" id="CHEBI:36655"/>
    </ligand>
</feature>
<reference evidence="10" key="4">
    <citation type="submission" date="2017-11" db="EMBL/GenBank/DDBJ databases">
        <title>Complete genome sequence of Serratia sp. ATCC 39006.</title>
        <authorList>
            <person name="Hampton H.G."/>
            <person name="Jackson S.A."/>
            <person name="Jauregui R."/>
            <person name="Poulter G.T.M."/>
            <person name="Salmond G.P.C."/>
            <person name="Fineran P.C."/>
        </authorList>
    </citation>
    <scope>NUCLEOTIDE SEQUENCE</scope>
    <source>
        <strain evidence="10">ATCC 39006</strain>
    </source>
</reference>
<protein>
    <submittedName>
        <fullName evidence="10">Alpha-hydroxy-acid oxidizing protein</fullName>
    </submittedName>
</protein>
<evidence type="ECO:0000313" key="9">
    <source>
        <dbReference type="EMBL" id="AUG99799.1"/>
    </source>
</evidence>
<dbReference type="InterPro" id="IPR037396">
    <property type="entry name" value="FMN_HAD"/>
</dbReference>
<dbReference type="GO" id="GO:0004459">
    <property type="term" value="F:L-lactate dehydrogenase (NAD+) activity"/>
    <property type="evidence" value="ECO:0007669"/>
    <property type="project" value="TreeGrafter"/>
</dbReference>
<sequence length="383" mass="42216">MILNLDDFRTQARRALPGFAFSYVDGGADDERTLAHNRTVFERWQFVPPVLKDCSQRDLSVVLGRETLCAPLLIAPTGYNGMLRYQADLMLARAARRAGISLIQSTVSTASLEEVAADGQGHHWFQLYVLKDRRVTIDLLTRARAAGCTTLVVSVDAVHFGNRERDKRHYRRPMKLSLRSLLDVARRPGWVWRTLKPQGMPGFGNLKPYLPPQYQRGVGGAAYFAEQMDTTLNWETLGWLRQQWQGDLLIKGIMTVGDARQAMTLGADGVVLSNHGGRQLDGSISPMLVLSDIRHALGEQAIILIDSGFRRGTDVVKALALGANAVLLGRPLLYAVAAAGEAGAHQALSILYAEIDRTLAQLGCSCINELGPHLLRENLPTLR</sequence>
<dbReference type="PIRSF" id="PIRSF000138">
    <property type="entry name" value="Al-hdrx_acd_dh"/>
    <property type="match status" value="1"/>
</dbReference>
<dbReference type="Proteomes" id="UP000017700">
    <property type="component" value="Chromosome"/>
</dbReference>
<feature type="binding site" evidence="7">
    <location>
        <position position="23"/>
    </location>
    <ligand>
        <name>glyoxylate</name>
        <dbReference type="ChEBI" id="CHEBI:36655"/>
    </ligand>
</feature>
<feature type="binding site" evidence="7">
    <location>
        <begin position="329"/>
        <end position="330"/>
    </location>
    <ligand>
        <name>FMN</name>
        <dbReference type="ChEBI" id="CHEBI:58210"/>
    </ligand>
</feature>
<accession>A0A2I5THT2</accession>
<feature type="active site" description="Proton acceptor" evidence="6">
    <location>
        <position position="275"/>
    </location>
</feature>
<evidence type="ECO:0000313" key="10">
    <source>
        <dbReference type="EMBL" id="AUH04118.1"/>
    </source>
</evidence>
<feature type="binding site" evidence="7">
    <location>
        <position position="273"/>
    </location>
    <ligand>
        <name>FMN</name>
        <dbReference type="ChEBI" id="CHEBI:58210"/>
    </ligand>
</feature>
<evidence type="ECO:0000256" key="7">
    <source>
        <dbReference type="PIRSR" id="PIRSR000138-2"/>
    </source>
</evidence>
<dbReference type="PROSITE" id="PS51349">
    <property type="entry name" value="FMN_HYDROXY_ACID_DH_2"/>
    <property type="match status" value="1"/>
</dbReference>
<evidence type="ECO:0000259" key="8">
    <source>
        <dbReference type="PROSITE" id="PS51349"/>
    </source>
</evidence>
<gene>
    <name evidence="9" type="ORF">CWC46_08170</name>
    <name evidence="10" type="ORF">Ser39006_008175</name>
</gene>